<sequence length="281" mass="30607">MILVTGATGTVGGRIARRLVDRGPLRILARRPDRVAVAGPLVEVVRGDYGDRASLDEAMAGVRAAFLVTNNPQRPQEDADFIDAARAAGVRRLVKLSAHAVGHPDADDLITNWHRANEDRLRASGLGWTVLRPRAFMTNTLSWAPSIRAEGVVRALDGSSPNACVDPDDIAEVACRALTEPGHEGQVYSLTGPEALTVRQQTAQLAETLGRPLRFEQLTADQVREGLRRRYPEPVVEALMDSAERARSGSKAQVDSTVLEVTGRPPRTFRSWAAENARHFN</sequence>
<dbReference type="Gene3D" id="3.90.25.10">
    <property type="entry name" value="UDP-galactose 4-epimerase, domain 1"/>
    <property type="match status" value="1"/>
</dbReference>
<dbReference type="InterPro" id="IPR036291">
    <property type="entry name" value="NAD(P)-bd_dom_sf"/>
</dbReference>
<comment type="caution">
    <text evidence="2">The sequence shown here is derived from an EMBL/GenBank/DDBJ whole genome shotgun (WGS) entry which is preliminary data.</text>
</comment>
<dbReference type="SUPFAM" id="SSF51735">
    <property type="entry name" value="NAD(P)-binding Rossmann-fold domains"/>
    <property type="match status" value="1"/>
</dbReference>
<proteinExistence type="predicted"/>
<dbReference type="PANTHER" id="PTHR43162:SF1">
    <property type="entry name" value="PRESTALK A DIFFERENTIATION PROTEIN A"/>
    <property type="match status" value="1"/>
</dbReference>
<protein>
    <submittedName>
        <fullName evidence="2">SDR family oxidoreductase</fullName>
    </submittedName>
</protein>
<accession>A0ABT5Z3U5</accession>
<gene>
    <name evidence="2" type="ORF">P2L57_23100</name>
</gene>
<dbReference type="Pfam" id="PF13460">
    <property type="entry name" value="NAD_binding_10"/>
    <property type="match status" value="1"/>
</dbReference>
<evidence type="ECO:0000313" key="2">
    <source>
        <dbReference type="EMBL" id="MDF2258502.1"/>
    </source>
</evidence>
<dbReference type="RefSeq" id="WP_275817591.1">
    <property type="nucleotide sequence ID" value="NZ_BAAANM010000006.1"/>
</dbReference>
<feature type="domain" description="NAD(P)-binding" evidence="1">
    <location>
        <begin position="6"/>
        <end position="181"/>
    </location>
</feature>
<name>A0ABT5Z3U5_9ACTN</name>
<evidence type="ECO:0000313" key="3">
    <source>
        <dbReference type="Proteomes" id="UP001220022"/>
    </source>
</evidence>
<dbReference type="Proteomes" id="UP001220022">
    <property type="component" value="Unassembled WGS sequence"/>
</dbReference>
<organism evidence="2 3">
    <name type="scientific">Streptantibioticus ferralitis</name>
    <dbReference type="NCBI Taxonomy" id="236510"/>
    <lineage>
        <taxon>Bacteria</taxon>
        <taxon>Bacillati</taxon>
        <taxon>Actinomycetota</taxon>
        <taxon>Actinomycetes</taxon>
        <taxon>Kitasatosporales</taxon>
        <taxon>Streptomycetaceae</taxon>
        <taxon>Streptantibioticus</taxon>
    </lineage>
</organism>
<dbReference type="Gene3D" id="3.40.50.720">
    <property type="entry name" value="NAD(P)-binding Rossmann-like Domain"/>
    <property type="match status" value="1"/>
</dbReference>
<dbReference type="PANTHER" id="PTHR43162">
    <property type="match status" value="1"/>
</dbReference>
<dbReference type="InterPro" id="IPR016040">
    <property type="entry name" value="NAD(P)-bd_dom"/>
</dbReference>
<evidence type="ECO:0000259" key="1">
    <source>
        <dbReference type="Pfam" id="PF13460"/>
    </source>
</evidence>
<dbReference type="InterPro" id="IPR051604">
    <property type="entry name" value="Ergot_Alk_Oxidoreductase"/>
</dbReference>
<dbReference type="EMBL" id="JARHTQ010000016">
    <property type="protein sequence ID" value="MDF2258502.1"/>
    <property type="molecule type" value="Genomic_DNA"/>
</dbReference>
<keyword evidence="3" id="KW-1185">Reference proteome</keyword>
<reference evidence="2 3" key="1">
    <citation type="submission" date="2023-03" db="EMBL/GenBank/DDBJ databases">
        <title>Draft genome sequence of type strain Streptomyces ferralitis JCM 14344.</title>
        <authorList>
            <person name="Klaysubun C."/>
            <person name="Duangmal K."/>
        </authorList>
    </citation>
    <scope>NUCLEOTIDE SEQUENCE [LARGE SCALE GENOMIC DNA]</scope>
    <source>
        <strain evidence="2 3">JCM 14344</strain>
    </source>
</reference>
<dbReference type="CDD" id="cd05269">
    <property type="entry name" value="TMR_SDR_a"/>
    <property type="match status" value="1"/>
</dbReference>